<evidence type="ECO:0000313" key="2">
    <source>
        <dbReference type="EMBL" id="RFA10780.1"/>
    </source>
</evidence>
<protein>
    <submittedName>
        <fullName evidence="2">Uncharacterized protein</fullName>
    </submittedName>
</protein>
<comment type="caution">
    <text evidence="2">The sequence shown here is derived from an EMBL/GenBank/DDBJ whole genome shotgun (WGS) entry which is preliminary data.</text>
</comment>
<evidence type="ECO:0000313" key="3">
    <source>
        <dbReference type="Proteomes" id="UP000256486"/>
    </source>
</evidence>
<keyword evidence="1" id="KW-0175">Coiled coil</keyword>
<organism evidence="2 3">
    <name type="scientific">Subtercola boreus</name>
    <dbReference type="NCBI Taxonomy" id="120213"/>
    <lineage>
        <taxon>Bacteria</taxon>
        <taxon>Bacillati</taxon>
        <taxon>Actinomycetota</taxon>
        <taxon>Actinomycetes</taxon>
        <taxon>Micrococcales</taxon>
        <taxon>Microbacteriaceae</taxon>
        <taxon>Subtercola</taxon>
    </lineage>
</organism>
<feature type="coiled-coil region" evidence="1">
    <location>
        <begin position="1"/>
        <end position="35"/>
    </location>
</feature>
<dbReference type="Proteomes" id="UP000256486">
    <property type="component" value="Unassembled WGS sequence"/>
</dbReference>
<accession>A0A3E0VMU0</accession>
<dbReference type="EMBL" id="NBWZ01000001">
    <property type="protein sequence ID" value="RFA10780.1"/>
    <property type="molecule type" value="Genomic_DNA"/>
</dbReference>
<name>A0A3E0VMU0_9MICO</name>
<reference evidence="2 3" key="1">
    <citation type="submission" date="2017-04" db="EMBL/GenBank/DDBJ databases">
        <title>Comparative genome analysis of Subtercola boreus.</title>
        <authorList>
            <person name="Cho Y.-J."/>
            <person name="Cho A."/>
            <person name="Kim O.-S."/>
            <person name="Lee J.-I."/>
        </authorList>
    </citation>
    <scope>NUCLEOTIDE SEQUENCE [LARGE SCALE GENOMIC DNA]</scope>
    <source>
        <strain evidence="2 3">K300</strain>
    </source>
</reference>
<dbReference type="AlphaFoldDB" id="A0A3E0VMU0"/>
<gene>
    <name evidence="2" type="ORF">B7R54_17390</name>
</gene>
<sequence length="182" mass="20189">MRAVLLENAELTHRLDEANAELRSLRASARATARHKASPPEGENRIVFASNEEWVRHEITMAWMRRFSPEDRLSQPLAGFIIGPEFGASVRALPCHLQAKVWRCAVDVATGRWRTCPALAAHPLRATAAAHAPDVVRAADGARCMRVSVEAHTPAARRMHFWLMTDGTVEFSRVVPHDNATA</sequence>
<evidence type="ECO:0000256" key="1">
    <source>
        <dbReference type="SAM" id="Coils"/>
    </source>
</evidence>
<keyword evidence="3" id="KW-1185">Reference proteome</keyword>
<proteinExistence type="predicted"/>